<gene>
    <name evidence="9" type="ORF">MNOR_LOCUS12012</name>
</gene>
<feature type="non-terminal residue" evidence="9">
    <location>
        <position position="490"/>
    </location>
</feature>
<dbReference type="Pfam" id="PF09243">
    <property type="entry name" value="Rsm22"/>
    <property type="match status" value="1"/>
</dbReference>
<dbReference type="AlphaFoldDB" id="A0AAV2QF68"/>
<name>A0AAV2QF68_MEGNR</name>
<protein>
    <recommendedName>
        <fullName evidence="11">Methyltransferase-like protein 17, mitochondrial</fullName>
    </recommendedName>
</protein>
<evidence type="ECO:0008006" key="11">
    <source>
        <dbReference type="Google" id="ProtNLM"/>
    </source>
</evidence>
<keyword evidence="6" id="KW-0496">Mitochondrion</keyword>
<evidence type="ECO:0000256" key="8">
    <source>
        <dbReference type="SAM" id="MobiDB-lite"/>
    </source>
</evidence>
<dbReference type="InterPro" id="IPR029063">
    <property type="entry name" value="SAM-dependent_MTases_sf"/>
</dbReference>
<dbReference type="GO" id="GO:0008168">
    <property type="term" value="F:methyltransferase activity"/>
    <property type="evidence" value="ECO:0007669"/>
    <property type="project" value="InterPro"/>
</dbReference>
<evidence type="ECO:0000256" key="4">
    <source>
        <dbReference type="ARBA" id="ARBA00023004"/>
    </source>
</evidence>
<dbReference type="PANTHER" id="PTHR13184">
    <property type="entry name" value="37S RIBOSOMAL PROTEIN S22"/>
    <property type="match status" value="1"/>
</dbReference>
<dbReference type="SUPFAM" id="SSF53335">
    <property type="entry name" value="S-adenosyl-L-methionine-dependent methyltransferases"/>
    <property type="match status" value="1"/>
</dbReference>
<comment type="subcellular location">
    <subcellularLocation>
        <location evidence="1">Mitochondrion</location>
    </subcellularLocation>
</comment>
<evidence type="ECO:0000313" key="9">
    <source>
        <dbReference type="EMBL" id="CAL4082861.1"/>
    </source>
</evidence>
<keyword evidence="4" id="KW-0408">Iron</keyword>
<dbReference type="Proteomes" id="UP001497623">
    <property type="component" value="Unassembled WGS sequence"/>
</dbReference>
<dbReference type="InterPro" id="IPR052571">
    <property type="entry name" value="Mt_RNA_Methyltransferase"/>
</dbReference>
<evidence type="ECO:0000256" key="6">
    <source>
        <dbReference type="ARBA" id="ARBA00023128"/>
    </source>
</evidence>
<dbReference type="GO" id="GO:0051536">
    <property type="term" value="F:iron-sulfur cluster binding"/>
    <property type="evidence" value="ECO:0007669"/>
    <property type="project" value="UniProtKB-KW"/>
</dbReference>
<feature type="compositionally biased region" description="Polar residues" evidence="8">
    <location>
        <begin position="471"/>
        <end position="490"/>
    </location>
</feature>
<accession>A0AAV2QF68</accession>
<dbReference type="GO" id="GO:0046872">
    <property type="term" value="F:metal ion binding"/>
    <property type="evidence" value="ECO:0007669"/>
    <property type="project" value="UniProtKB-KW"/>
</dbReference>
<keyword evidence="5" id="KW-0411">Iron-sulfur</keyword>
<dbReference type="GO" id="GO:0003735">
    <property type="term" value="F:structural constituent of ribosome"/>
    <property type="evidence" value="ECO:0007669"/>
    <property type="project" value="TreeGrafter"/>
</dbReference>
<evidence type="ECO:0000256" key="1">
    <source>
        <dbReference type="ARBA" id="ARBA00004173"/>
    </source>
</evidence>
<comment type="caution">
    <text evidence="9">The sequence shown here is derived from an EMBL/GenBank/DDBJ whole genome shotgun (WGS) entry which is preliminary data.</text>
</comment>
<feature type="region of interest" description="Disordered" evidence="8">
    <location>
        <begin position="461"/>
        <end position="490"/>
    </location>
</feature>
<evidence type="ECO:0000313" key="10">
    <source>
        <dbReference type="Proteomes" id="UP001497623"/>
    </source>
</evidence>
<dbReference type="GO" id="GO:0006412">
    <property type="term" value="P:translation"/>
    <property type="evidence" value="ECO:0007669"/>
    <property type="project" value="InterPro"/>
</dbReference>
<proteinExistence type="predicted"/>
<evidence type="ECO:0000256" key="5">
    <source>
        <dbReference type="ARBA" id="ARBA00023014"/>
    </source>
</evidence>
<dbReference type="EMBL" id="CAXKWB010006454">
    <property type="protein sequence ID" value="CAL4082861.1"/>
    <property type="molecule type" value="Genomic_DNA"/>
</dbReference>
<sequence length="490" mass="56318">MVAEADVRSLKSCEVQNFATKVKKELGTPVKAKFNIRVCPSVAAKLESGDEKARHHPGKINVGYVKLPEKLTQAAAKVLEGYPEKTISTDATKLSKYVYSRHTPLEQQEHEEKVKDIIDFVISQETLDPMTIGIDDNLKKTLLDRRENKIKTKIKQEIYNWENINYNEYMSAVYMVGRLAPDYAALMRIFKEIQKRDNKFTPQTFFDFGSGVGSGMWMIADIRTLYLRMSCYTDCIGKSMREKLTQKGKLHILQNGPSGGNFFKQFLPSSEMLKYDIVLSSRTLFELPDMASRLRTIDILWRKTGGYLVLVEAGTNEGYRLLLEARDYILEMSFRAKEHGESHAEGYVFAPCPHDYFCPRYLDGSYTPCNFEVSYEPLKLAGRKVHPKMEKFSYVVLKRGTRQDDTIESWPRVIRKPLHGKGHVICRTCTKFGQLQEFTLTKRRHGKHLYQVSKRTDWGDLLPVEVPKPEPNSTAEQQNHLDTSPLETED</sequence>
<dbReference type="InterPro" id="IPR015324">
    <property type="entry name" value="Ribosomal_Rsm22-like"/>
</dbReference>
<organism evidence="9 10">
    <name type="scientific">Meganyctiphanes norvegica</name>
    <name type="common">Northern krill</name>
    <name type="synonym">Thysanopoda norvegica</name>
    <dbReference type="NCBI Taxonomy" id="48144"/>
    <lineage>
        <taxon>Eukaryota</taxon>
        <taxon>Metazoa</taxon>
        <taxon>Ecdysozoa</taxon>
        <taxon>Arthropoda</taxon>
        <taxon>Crustacea</taxon>
        <taxon>Multicrustacea</taxon>
        <taxon>Malacostraca</taxon>
        <taxon>Eumalacostraca</taxon>
        <taxon>Eucarida</taxon>
        <taxon>Euphausiacea</taxon>
        <taxon>Euphausiidae</taxon>
        <taxon>Meganyctiphanes</taxon>
    </lineage>
</organism>
<dbReference type="GO" id="GO:0005763">
    <property type="term" value="C:mitochondrial small ribosomal subunit"/>
    <property type="evidence" value="ECO:0007669"/>
    <property type="project" value="TreeGrafter"/>
</dbReference>
<comment type="function">
    <text evidence="7">Mitochondrial ribosome (mitoribosome) assembly factor. Binds at the interface of the head and body domains of the mitochondrial small ribosomal subunit (mt-SSU), occluding the mRNA channel and preventing compaction of the head domain towards the body. Probable inactive methyltransferase: retains the characteristic folding and ability to bind S-adenosyl-L-methionine, but it probably lost its methyltransferase activity.</text>
</comment>
<evidence type="ECO:0000256" key="2">
    <source>
        <dbReference type="ARBA" id="ARBA00022723"/>
    </source>
</evidence>
<keyword evidence="3" id="KW-0809">Transit peptide</keyword>
<dbReference type="PANTHER" id="PTHR13184:SF5">
    <property type="entry name" value="METHYLTRANSFERASE-LIKE PROTEIN 17, MITOCHONDRIAL"/>
    <property type="match status" value="1"/>
</dbReference>
<reference evidence="9 10" key="1">
    <citation type="submission" date="2024-05" db="EMBL/GenBank/DDBJ databases">
        <authorList>
            <person name="Wallberg A."/>
        </authorList>
    </citation>
    <scope>NUCLEOTIDE SEQUENCE [LARGE SCALE GENOMIC DNA]</scope>
</reference>
<keyword evidence="10" id="KW-1185">Reference proteome</keyword>
<keyword evidence="2" id="KW-0479">Metal-binding</keyword>
<evidence type="ECO:0000256" key="7">
    <source>
        <dbReference type="ARBA" id="ARBA00045681"/>
    </source>
</evidence>
<evidence type="ECO:0000256" key="3">
    <source>
        <dbReference type="ARBA" id="ARBA00022946"/>
    </source>
</evidence>